<organism evidence="1 2">
    <name type="scientific">Mycetomoellerius zeteki</name>
    <dbReference type="NCBI Taxonomy" id="64791"/>
    <lineage>
        <taxon>Eukaryota</taxon>
        <taxon>Metazoa</taxon>
        <taxon>Ecdysozoa</taxon>
        <taxon>Arthropoda</taxon>
        <taxon>Hexapoda</taxon>
        <taxon>Insecta</taxon>
        <taxon>Pterygota</taxon>
        <taxon>Neoptera</taxon>
        <taxon>Endopterygota</taxon>
        <taxon>Hymenoptera</taxon>
        <taxon>Apocrita</taxon>
        <taxon>Aculeata</taxon>
        <taxon>Formicoidea</taxon>
        <taxon>Formicidae</taxon>
        <taxon>Myrmicinae</taxon>
        <taxon>Mycetomoellerius</taxon>
    </lineage>
</organism>
<dbReference type="AlphaFoldDB" id="A0A151XEV4"/>
<evidence type="ECO:0000313" key="2">
    <source>
        <dbReference type="Proteomes" id="UP000075809"/>
    </source>
</evidence>
<dbReference type="Proteomes" id="UP000075809">
    <property type="component" value="Unassembled WGS sequence"/>
</dbReference>
<dbReference type="EMBL" id="KQ982215">
    <property type="protein sequence ID" value="KYQ58926.1"/>
    <property type="molecule type" value="Genomic_DNA"/>
</dbReference>
<proteinExistence type="predicted"/>
<keyword evidence="2" id="KW-1185">Reference proteome</keyword>
<reference evidence="1 2" key="1">
    <citation type="submission" date="2015-09" db="EMBL/GenBank/DDBJ databases">
        <title>Trachymyrmex zeteki WGS genome.</title>
        <authorList>
            <person name="Nygaard S."/>
            <person name="Hu H."/>
            <person name="Boomsma J."/>
            <person name="Zhang G."/>
        </authorList>
    </citation>
    <scope>NUCLEOTIDE SEQUENCE [LARGE SCALE GENOMIC DNA]</scope>
    <source>
        <strain evidence="1">Tzet28-1</strain>
        <tissue evidence="1">Whole body</tissue>
    </source>
</reference>
<sequence>MPARTWPTLKLDGPLDSEKFGFSK</sequence>
<name>A0A151XEV4_9HYME</name>
<accession>A0A151XEV4</accession>
<protein>
    <submittedName>
        <fullName evidence="1">Uncharacterized protein</fullName>
    </submittedName>
</protein>
<evidence type="ECO:0000313" key="1">
    <source>
        <dbReference type="EMBL" id="KYQ58926.1"/>
    </source>
</evidence>
<gene>
    <name evidence="1" type="ORF">ALC60_02082</name>
</gene>